<dbReference type="EMBL" id="CM007382">
    <property type="protein sequence ID" value="ONK76860.1"/>
    <property type="molecule type" value="Genomic_DNA"/>
</dbReference>
<keyword evidence="3" id="KW-1185">Reference proteome</keyword>
<evidence type="ECO:0000256" key="1">
    <source>
        <dbReference type="SAM" id="SignalP"/>
    </source>
</evidence>
<gene>
    <name evidence="2" type="ORF">A4U43_C02F590</name>
</gene>
<reference evidence="3" key="1">
    <citation type="journal article" date="2017" name="Nat. Commun.">
        <title>The asparagus genome sheds light on the origin and evolution of a young Y chromosome.</title>
        <authorList>
            <person name="Harkess A."/>
            <person name="Zhou J."/>
            <person name="Xu C."/>
            <person name="Bowers J.E."/>
            <person name="Van der Hulst R."/>
            <person name="Ayyampalayam S."/>
            <person name="Mercati F."/>
            <person name="Riccardi P."/>
            <person name="McKain M.R."/>
            <person name="Kakrana A."/>
            <person name="Tang H."/>
            <person name="Ray J."/>
            <person name="Groenendijk J."/>
            <person name="Arikit S."/>
            <person name="Mathioni S.M."/>
            <person name="Nakano M."/>
            <person name="Shan H."/>
            <person name="Telgmann-Rauber A."/>
            <person name="Kanno A."/>
            <person name="Yue Z."/>
            <person name="Chen H."/>
            <person name="Li W."/>
            <person name="Chen Y."/>
            <person name="Xu X."/>
            <person name="Zhang Y."/>
            <person name="Luo S."/>
            <person name="Chen H."/>
            <person name="Gao J."/>
            <person name="Mao Z."/>
            <person name="Pires J.C."/>
            <person name="Luo M."/>
            <person name="Kudrna D."/>
            <person name="Wing R.A."/>
            <person name="Meyers B.C."/>
            <person name="Yi K."/>
            <person name="Kong H."/>
            <person name="Lavrijsen P."/>
            <person name="Sunseri F."/>
            <person name="Falavigna A."/>
            <person name="Ye Y."/>
            <person name="Leebens-Mack J.H."/>
            <person name="Chen G."/>
        </authorList>
    </citation>
    <scope>NUCLEOTIDE SEQUENCE [LARGE SCALE GENOMIC DNA]</scope>
    <source>
        <strain evidence="3">cv. DH0086</strain>
    </source>
</reference>
<protein>
    <recommendedName>
        <fullName evidence="4">PAR1 protein</fullName>
    </recommendedName>
</protein>
<name>A0A5P1FJV1_ASPOF</name>
<evidence type="ECO:0008006" key="4">
    <source>
        <dbReference type="Google" id="ProtNLM"/>
    </source>
</evidence>
<dbReference type="AlphaFoldDB" id="A0A5P1FJV1"/>
<dbReference type="Gramene" id="ONK76860">
    <property type="protein sequence ID" value="ONK76860"/>
    <property type="gene ID" value="A4U43_C02F590"/>
</dbReference>
<dbReference type="Proteomes" id="UP000243459">
    <property type="component" value="Chromosome 2"/>
</dbReference>
<dbReference type="PANTHER" id="PTHR33649">
    <property type="entry name" value="PAR1 PROTEIN"/>
    <property type="match status" value="1"/>
</dbReference>
<feature type="chain" id="PRO_5024447620" description="PAR1 protein" evidence="1">
    <location>
        <begin position="21"/>
        <end position="147"/>
    </location>
</feature>
<dbReference type="InterPro" id="IPR009489">
    <property type="entry name" value="PAR1"/>
</dbReference>
<evidence type="ECO:0000313" key="2">
    <source>
        <dbReference type="EMBL" id="ONK76860.1"/>
    </source>
</evidence>
<feature type="signal peptide" evidence="1">
    <location>
        <begin position="1"/>
        <end position="20"/>
    </location>
</feature>
<accession>A0A5P1FJV1</accession>
<evidence type="ECO:0000313" key="3">
    <source>
        <dbReference type="Proteomes" id="UP000243459"/>
    </source>
</evidence>
<keyword evidence="1" id="KW-0732">Signal</keyword>
<dbReference type="Pfam" id="PF06521">
    <property type="entry name" value="PAR1"/>
    <property type="match status" value="1"/>
</dbReference>
<proteinExistence type="predicted"/>
<organism evidence="2 3">
    <name type="scientific">Asparagus officinalis</name>
    <name type="common">Garden asparagus</name>
    <dbReference type="NCBI Taxonomy" id="4686"/>
    <lineage>
        <taxon>Eukaryota</taxon>
        <taxon>Viridiplantae</taxon>
        <taxon>Streptophyta</taxon>
        <taxon>Embryophyta</taxon>
        <taxon>Tracheophyta</taxon>
        <taxon>Spermatophyta</taxon>
        <taxon>Magnoliopsida</taxon>
        <taxon>Liliopsida</taxon>
        <taxon>Asparagales</taxon>
        <taxon>Asparagaceae</taxon>
        <taxon>Asparagoideae</taxon>
        <taxon>Asparagus</taxon>
    </lineage>
</organism>
<sequence length="147" mass="15930">MMPSPLLLVSLSLLLPSALAAADVICENLPKNQCAFAVSSSSKRCILESYRGVGAQTEYECGTSDIGVARISAHVETDECINSCGVDRNSVGISSDLLTELRFLDRLCSPECFQRCANIIDLYYNLAAAEGRANLYQLRLFLDAENG</sequence>
<dbReference type="PANTHER" id="PTHR33649:SF4">
    <property type="entry name" value="PAR1 PROTEIN"/>
    <property type="match status" value="1"/>
</dbReference>